<name>A0A1L3SRB0_9HYPH</name>
<dbReference type="GO" id="GO:0003824">
    <property type="term" value="F:catalytic activity"/>
    <property type="evidence" value="ECO:0007669"/>
    <property type="project" value="UniProtKB-ARBA"/>
</dbReference>
<dbReference type="PANTHER" id="PTHR42964:SF1">
    <property type="entry name" value="POLYKETIDE BIOSYNTHESIS ENOYL-COA HYDRATASE PKSH-RELATED"/>
    <property type="match status" value="1"/>
</dbReference>
<dbReference type="InterPro" id="IPR029045">
    <property type="entry name" value="ClpP/crotonase-like_dom_sf"/>
</dbReference>
<dbReference type="STRING" id="1670800.BSQ44_11635"/>
<protein>
    <submittedName>
        <fullName evidence="2">Enoyl-CoA hydratase</fullName>
    </submittedName>
</protein>
<dbReference type="InterPro" id="IPR014748">
    <property type="entry name" value="Enoyl-CoA_hydra_C"/>
</dbReference>
<comment type="similarity">
    <text evidence="1">Belongs to the enoyl-CoA hydratase/isomerase family.</text>
</comment>
<accession>A0A1L3SRB0</accession>
<dbReference type="InterPro" id="IPR051683">
    <property type="entry name" value="Enoyl-CoA_Hydratase/Isomerase"/>
</dbReference>
<dbReference type="InterPro" id="IPR001753">
    <property type="entry name" value="Enoyl-CoA_hydra/iso"/>
</dbReference>
<dbReference type="CDD" id="cd06558">
    <property type="entry name" value="crotonase-like"/>
    <property type="match status" value="1"/>
</dbReference>
<dbReference type="Pfam" id="PF00378">
    <property type="entry name" value="ECH_1"/>
    <property type="match status" value="1"/>
</dbReference>
<evidence type="ECO:0000256" key="1">
    <source>
        <dbReference type="ARBA" id="ARBA00005254"/>
    </source>
</evidence>
<keyword evidence="3" id="KW-1185">Reference proteome</keyword>
<dbReference type="KEGG" id="meso:BSQ44_11635"/>
<reference evidence="3" key="1">
    <citation type="submission" date="2016-11" db="EMBL/GenBank/DDBJ databases">
        <title>Mesorhizobium oceanicum sp. nov., isolated from deep seawater in South China Sea.</title>
        <authorList>
            <person name="Fu G.-Y."/>
        </authorList>
    </citation>
    <scope>NUCLEOTIDE SEQUENCE [LARGE SCALE GENOMIC DNA]</scope>
    <source>
        <strain evidence="3">B7</strain>
    </source>
</reference>
<gene>
    <name evidence="2" type="ORF">BSQ44_11635</name>
</gene>
<dbReference type="OrthoDB" id="9810797at2"/>
<evidence type="ECO:0000313" key="2">
    <source>
        <dbReference type="EMBL" id="APH71939.1"/>
    </source>
</evidence>
<dbReference type="SUPFAM" id="SSF52096">
    <property type="entry name" value="ClpP/crotonase"/>
    <property type="match status" value="1"/>
</dbReference>
<dbReference type="AlphaFoldDB" id="A0A1L3SRB0"/>
<proteinExistence type="inferred from homology"/>
<dbReference type="Gene3D" id="3.90.226.10">
    <property type="entry name" value="2-enoyl-CoA Hydratase, Chain A, domain 1"/>
    <property type="match status" value="1"/>
</dbReference>
<dbReference type="EMBL" id="CP018171">
    <property type="protein sequence ID" value="APH71939.1"/>
    <property type="molecule type" value="Genomic_DNA"/>
</dbReference>
<dbReference type="Gene3D" id="1.10.12.10">
    <property type="entry name" value="Lyase 2-enoyl-coa Hydratase, Chain A, domain 2"/>
    <property type="match status" value="1"/>
</dbReference>
<dbReference type="PANTHER" id="PTHR42964">
    <property type="entry name" value="ENOYL-COA HYDRATASE"/>
    <property type="match status" value="1"/>
</dbReference>
<dbReference type="RefSeq" id="WP_072604233.1">
    <property type="nucleotide sequence ID" value="NZ_CP018171.1"/>
</dbReference>
<sequence length="268" mass="28453">MAENQAALERRIAVARNDDGVVTITIDRPEKKNALTFDMWRALAAAVCAAGEDAATRAIVLRGAGRDFSAGADIGEFSELRADADTARRYEAANSAAFAAIRNAPVPTIAAISGICFGGGFGIAAACDIRIATEDALFCVPAARLGLAYPVDAMQDIVHSAGIQMARYLAYSTDRLGAREARQAGLLLEVVADLAALETRAGEIAGKIAQNAPLSVRASKAAIRAVLTNEPADRKRAEELGTLTFDSRDYGEGREAFRQKRPPRFEGR</sequence>
<evidence type="ECO:0000313" key="3">
    <source>
        <dbReference type="Proteomes" id="UP000182840"/>
    </source>
</evidence>
<organism evidence="2 3">
    <name type="scientific">Aquibium oceanicum</name>
    <dbReference type="NCBI Taxonomy" id="1670800"/>
    <lineage>
        <taxon>Bacteria</taxon>
        <taxon>Pseudomonadati</taxon>
        <taxon>Pseudomonadota</taxon>
        <taxon>Alphaproteobacteria</taxon>
        <taxon>Hyphomicrobiales</taxon>
        <taxon>Phyllobacteriaceae</taxon>
        <taxon>Aquibium</taxon>
    </lineage>
</organism>
<dbReference type="Proteomes" id="UP000182840">
    <property type="component" value="Chromosome"/>
</dbReference>
<dbReference type="GO" id="GO:0008300">
    <property type="term" value="P:isoprenoid catabolic process"/>
    <property type="evidence" value="ECO:0007669"/>
    <property type="project" value="TreeGrafter"/>
</dbReference>